<gene>
    <name evidence="4" type="ORF">SAMN05444394_3922</name>
</gene>
<evidence type="ECO:0000313" key="4">
    <source>
        <dbReference type="EMBL" id="SIO22330.1"/>
    </source>
</evidence>
<proteinExistence type="predicted"/>
<name>A0A1N6HRH2_9BACT</name>
<comment type="subcellular location">
    <subcellularLocation>
        <location evidence="1">Membrane</location>
    </subcellularLocation>
</comment>
<reference evidence="5" key="1">
    <citation type="submission" date="2016-11" db="EMBL/GenBank/DDBJ databases">
        <authorList>
            <person name="Varghese N."/>
            <person name="Submissions S."/>
        </authorList>
    </citation>
    <scope>NUCLEOTIDE SEQUENCE [LARGE SCALE GENOMIC DNA]</scope>
    <source>
        <strain evidence="5">DSM 15292</strain>
    </source>
</reference>
<protein>
    <submittedName>
        <fullName evidence="4">Surface antigen</fullName>
    </submittedName>
</protein>
<dbReference type="EMBL" id="FSRC01000004">
    <property type="protein sequence ID" value="SIO22330.1"/>
    <property type="molecule type" value="Genomic_DNA"/>
</dbReference>
<keyword evidence="5" id="KW-1185">Reference proteome</keyword>
<dbReference type="STRING" id="226505.SAMN05444394_3922"/>
<evidence type="ECO:0000259" key="3">
    <source>
        <dbReference type="Pfam" id="PF01103"/>
    </source>
</evidence>
<organism evidence="4 5">
    <name type="scientific">Algoriphagus halophilus</name>
    <dbReference type="NCBI Taxonomy" id="226505"/>
    <lineage>
        <taxon>Bacteria</taxon>
        <taxon>Pseudomonadati</taxon>
        <taxon>Bacteroidota</taxon>
        <taxon>Cytophagia</taxon>
        <taxon>Cytophagales</taxon>
        <taxon>Cyclobacteriaceae</taxon>
        <taxon>Algoriphagus</taxon>
    </lineage>
</organism>
<evidence type="ECO:0000313" key="5">
    <source>
        <dbReference type="Proteomes" id="UP000185221"/>
    </source>
</evidence>
<accession>A0A1N6HRH2</accession>
<dbReference type="InterPro" id="IPR000184">
    <property type="entry name" value="Bac_surfAg_D15"/>
</dbReference>
<dbReference type="AlphaFoldDB" id="A0A1N6HRH2"/>
<keyword evidence="2" id="KW-0472">Membrane</keyword>
<dbReference type="Proteomes" id="UP000185221">
    <property type="component" value="Unassembled WGS sequence"/>
</dbReference>
<dbReference type="Pfam" id="PF01103">
    <property type="entry name" value="Omp85"/>
    <property type="match status" value="1"/>
</dbReference>
<evidence type="ECO:0000256" key="1">
    <source>
        <dbReference type="ARBA" id="ARBA00004370"/>
    </source>
</evidence>
<dbReference type="Gene3D" id="2.40.160.50">
    <property type="entry name" value="membrane protein fhac: a member of the omp85/tpsb transporter family"/>
    <property type="match status" value="1"/>
</dbReference>
<feature type="domain" description="Bacterial surface antigen (D15)" evidence="3">
    <location>
        <begin position="263"/>
        <end position="537"/>
    </location>
</feature>
<evidence type="ECO:0000256" key="2">
    <source>
        <dbReference type="ARBA" id="ARBA00023136"/>
    </source>
</evidence>
<sequence>MLSLMLLISTISWGQTKLWLKWESSDSSYRQNWKEFPNELEREQELDSILADFFSKGYLSAYWDFSTQRIDSLSARLNLGAKFILKEIGKGNLPEELVVEYGLPESGFMAWNQWSKTILRELENKGYPFASLKLDSLMREGEIIYASTNLDPGPLIRWDTVQVLGSTKTKAKYLQNLTRIPVGGFFSQEEFENASQVLSRSPYFELSQSPELAFRTQKASPIFYLRDRNVNVMDGVIGLLPNENEPGKVLVTGQLDLELYHLGGKGRNIAVHWQRMNKETQSLNLSARESFLFNSPLHISLAFNLLKQDSTFLNRYFGIDFDYQISNKSTIQFFTKRQASDLISTVAYQDVEELPDLADFRWNVYGIGVDYNGLDRLFSPRKGIWLQAEFAAGNKRIIQNTGIPEEAYQNIDLNTPQLVATIQLEKHLYIKKSWGMWFRGSSGFVRNKSLFINDLFRLGGLKTIRGFNENFFYAKNYGYLNMEQRLFFGEDSYLMIFTDVGFLKNPILEKEDDFPVSFGAGINLETGNGVFRFIYGLGKSNLQPLSFSYSKIHFGYLARF</sequence>
<dbReference type="GO" id="GO:0019867">
    <property type="term" value="C:outer membrane"/>
    <property type="evidence" value="ECO:0007669"/>
    <property type="project" value="InterPro"/>
</dbReference>